<dbReference type="AlphaFoldDB" id="A0A6G8F2H6"/>
<gene>
    <name evidence="1" type="ORF">PlAlph_3910</name>
</gene>
<sequence>MNKFNWTIAASTAVILLSSCGNDYSNVASYTVEKQECMQPFKCSFVIRLENKLSEQDLTLMSNKIRDDALTVDNLFINYYLPCMEVGNGAWATARFTPEFSLNIQDYMLENNPACKDKNGTNI</sequence>
<dbReference type="PROSITE" id="PS51257">
    <property type="entry name" value="PROKAR_LIPOPROTEIN"/>
    <property type="match status" value="1"/>
</dbReference>
<accession>A0A6G8F2H6</accession>
<name>A0A6G8F2H6_9PROT</name>
<protein>
    <recommendedName>
        <fullName evidence="2">Lipoprotein</fullName>
    </recommendedName>
</protein>
<proteinExistence type="predicted"/>
<organism evidence="1">
    <name type="scientific">uncultured Alphaproteobacteria bacterium</name>
    <dbReference type="NCBI Taxonomy" id="91750"/>
    <lineage>
        <taxon>Bacteria</taxon>
        <taxon>Pseudomonadati</taxon>
        <taxon>Pseudomonadota</taxon>
        <taxon>Alphaproteobacteria</taxon>
        <taxon>environmental samples</taxon>
    </lineage>
</organism>
<dbReference type="EMBL" id="MN990730">
    <property type="protein sequence ID" value="QIM10499.1"/>
    <property type="molecule type" value="Genomic_DNA"/>
</dbReference>
<reference evidence="1" key="1">
    <citation type="journal article" date="2020" name="J. ISSAAS">
        <title>Lactobacilli and other gastrointestinal microbiota of Peromyscus leucopus, reservoir host for agents of Lyme disease and other zoonoses in North America.</title>
        <authorList>
            <person name="Milovic A."/>
            <person name="Bassam K."/>
            <person name="Shao H."/>
            <person name="Chatzistamou I."/>
            <person name="Tufts D.M."/>
            <person name="Diuk-Wasser M."/>
            <person name="Barbour A.G."/>
        </authorList>
    </citation>
    <scope>NUCLEOTIDE SEQUENCE</scope>
    <source>
        <strain evidence="1">LL90</strain>
    </source>
</reference>
<evidence type="ECO:0008006" key="2">
    <source>
        <dbReference type="Google" id="ProtNLM"/>
    </source>
</evidence>
<evidence type="ECO:0000313" key="1">
    <source>
        <dbReference type="EMBL" id="QIM10499.1"/>
    </source>
</evidence>